<proteinExistence type="predicted"/>
<dbReference type="EMBL" id="BAABJP010000010">
    <property type="protein sequence ID" value="GAA5156170.1"/>
    <property type="molecule type" value="Genomic_DNA"/>
</dbReference>
<dbReference type="RefSeq" id="WP_185064154.1">
    <property type="nucleotide sequence ID" value="NZ_BAABJP010000010.1"/>
</dbReference>
<organism evidence="2 3">
    <name type="scientific">Pseudonocardia eucalypti</name>
    <dbReference type="NCBI Taxonomy" id="648755"/>
    <lineage>
        <taxon>Bacteria</taxon>
        <taxon>Bacillati</taxon>
        <taxon>Actinomycetota</taxon>
        <taxon>Actinomycetes</taxon>
        <taxon>Pseudonocardiales</taxon>
        <taxon>Pseudonocardiaceae</taxon>
        <taxon>Pseudonocardia</taxon>
    </lineage>
</organism>
<sequence>MKILTLISAVLLAPAPAPAPAVDAHGFGPLKLGMTQQQALATGLIGPFEPFQGEAGCVTARFKDNRGDDETYAMFSRKLGIAAIQGPLGTRTPEGIGAGSTSADLIRTYPGNKQEDLDNYGRAEVTPAGNPKARYRIEIGQDKKVAHVAVQFADQDCYE</sequence>
<comment type="caution">
    <text evidence="2">The sequence shown here is derived from an EMBL/GenBank/DDBJ whole genome shotgun (WGS) entry which is preliminary data.</text>
</comment>
<dbReference type="Proteomes" id="UP001428817">
    <property type="component" value="Unassembled WGS sequence"/>
</dbReference>
<feature type="chain" id="PRO_5045320343" description="Secreted protein" evidence="1">
    <location>
        <begin position="22"/>
        <end position="159"/>
    </location>
</feature>
<keyword evidence="1" id="KW-0732">Signal</keyword>
<evidence type="ECO:0008006" key="4">
    <source>
        <dbReference type="Google" id="ProtNLM"/>
    </source>
</evidence>
<name>A0ABP9Q2T1_9PSEU</name>
<evidence type="ECO:0000313" key="3">
    <source>
        <dbReference type="Proteomes" id="UP001428817"/>
    </source>
</evidence>
<reference evidence="3" key="1">
    <citation type="journal article" date="2019" name="Int. J. Syst. Evol. Microbiol.">
        <title>The Global Catalogue of Microorganisms (GCM) 10K type strain sequencing project: providing services to taxonomists for standard genome sequencing and annotation.</title>
        <authorList>
            <consortium name="The Broad Institute Genomics Platform"/>
            <consortium name="The Broad Institute Genome Sequencing Center for Infectious Disease"/>
            <person name="Wu L."/>
            <person name="Ma J."/>
        </authorList>
    </citation>
    <scope>NUCLEOTIDE SEQUENCE [LARGE SCALE GENOMIC DNA]</scope>
    <source>
        <strain evidence="3">JCM 18303</strain>
    </source>
</reference>
<evidence type="ECO:0000313" key="2">
    <source>
        <dbReference type="EMBL" id="GAA5156170.1"/>
    </source>
</evidence>
<gene>
    <name evidence="2" type="ORF">GCM10023321_31350</name>
</gene>
<protein>
    <recommendedName>
        <fullName evidence="4">Secreted protein</fullName>
    </recommendedName>
</protein>
<accession>A0ABP9Q2T1</accession>
<feature type="signal peptide" evidence="1">
    <location>
        <begin position="1"/>
        <end position="21"/>
    </location>
</feature>
<keyword evidence="3" id="KW-1185">Reference proteome</keyword>
<evidence type="ECO:0000256" key="1">
    <source>
        <dbReference type="SAM" id="SignalP"/>
    </source>
</evidence>